<evidence type="ECO:0000256" key="2">
    <source>
        <dbReference type="ARBA" id="ARBA00022692"/>
    </source>
</evidence>
<evidence type="ECO:0000256" key="4">
    <source>
        <dbReference type="ARBA" id="ARBA00023136"/>
    </source>
</evidence>
<dbReference type="EMBL" id="CM001222">
    <property type="protein sequence ID" value="KEH25504.1"/>
    <property type="molecule type" value="Genomic_DNA"/>
</dbReference>
<keyword evidence="2" id="KW-0812">Transmembrane</keyword>
<dbReference type="InterPro" id="IPR011547">
    <property type="entry name" value="SLC26A/SulP_dom"/>
</dbReference>
<keyword evidence="4" id="KW-0472">Membrane</keyword>
<dbReference type="HOGENOM" id="CLU_1580878_0_0_1"/>
<sequence length="169" mass="18716">MESSSSSISELPPNQRRGEISKAPLMAIESNRPFFLAVCTKIICELDPIFVAEHFDELEEHWTLQDGIVKLADNINWTVILGLPFSNQAKKNKKLFWVAAISVYITRADKDGVAIVRHIKKDVNPLSVNQLIFSGKHLSAGIRIGLISGMVALTEDMAVGRTFAAMTIH</sequence>
<comment type="subcellular location">
    <subcellularLocation>
        <location evidence="1">Membrane</location>
        <topology evidence="1">Multi-pass membrane protein</topology>
    </subcellularLocation>
</comment>
<feature type="domain" description="SLC26A/SulP transporter" evidence="5">
    <location>
        <begin position="99"/>
        <end position="166"/>
    </location>
</feature>
<evidence type="ECO:0000313" key="7">
    <source>
        <dbReference type="EnsemblPlants" id="KEH25504"/>
    </source>
</evidence>
<dbReference type="GO" id="GO:0016020">
    <property type="term" value="C:membrane"/>
    <property type="evidence" value="ECO:0007669"/>
    <property type="project" value="UniProtKB-SubCell"/>
</dbReference>
<keyword evidence="8" id="KW-1185">Reference proteome</keyword>
<dbReference type="Pfam" id="PF00916">
    <property type="entry name" value="Sulfate_transp"/>
    <property type="match status" value="1"/>
</dbReference>
<dbReference type="Proteomes" id="UP000002051">
    <property type="component" value="Chromosome 6"/>
</dbReference>
<proteinExistence type="predicted"/>
<evidence type="ECO:0000256" key="3">
    <source>
        <dbReference type="ARBA" id="ARBA00022989"/>
    </source>
</evidence>
<reference evidence="6 8" key="1">
    <citation type="journal article" date="2011" name="Nature">
        <title>The Medicago genome provides insight into the evolution of rhizobial symbioses.</title>
        <authorList>
            <person name="Young N.D."/>
            <person name="Debelle F."/>
            <person name="Oldroyd G.E."/>
            <person name="Geurts R."/>
            <person name="Cannon S.B."/>
            <person name="Udvardi M.K."/>
            <person name="Benedito V.A."/>
            <person name="Mayer K.F."/>
            <person name="Gouzy J."/>
            <person name="Schoof H."/>
            <person name="Van de Peer Y."/>
            <person name="Proost S."/>
            <person name="Cook D.R."/>
            <person name="Meyers B.C."/>
            <person name="Spannagl M."/>
            <person name="Cheung F."/>
            <person name="De Mita S."/>
            <person name="Krishnakumar V."/>
            <person name="Gundlach H."/>
            <person name="Zhou S."/>
            <person name="Mudge J."/>
            <person name="Bharti A.K."/>
            <person name="Murray J.D."/>
            <person name="Naoumkina M.A."/>
            <person name="Rosen B."/>
            <person name="Silverstein K.A."/>
            <person name="Tang H."/>
            <person name="Rombauts S."/>
            <person name="Zhao P.X."/>
            <person name="Zhou P."/>
            <person name="Barbe V."/>
            <person name="Bardou P."/>
            <person name="Bechner M."/>
            <person name="Bellec A."/>
            <person name="Berger A."/>
            <person name="Berges H."/>
            <person name="Bidwell S."/>
            <person name="Bisseling T."/>
            <person name="Choisne N."/>
            <person name="Couloux A."/>
            <person name="Denny R."/>
            <person name="Deshpande S."/>
            <person name="Dai X."/>
            <person name="Doyle J.J."/>
            <person name="Dudez A.M."/>
            <person name="Farmer A.D."/>
            <person name="Fouteau S."/>
            <person name="Franken C."/>
            <person name="Gibelin C."/>
            <person name="Gish J."/>
            <person name="Goldstein S."/>
            <person name="Gonzalez A.J."/>
            <person name="Green P.J."/>
            <person name="Hallab A."/>
            <person name="Hartog M."/>
            <person name="Hua A."/>
            <person name="Humphray S.J."/>
            <person name="Jeong D.H."/>
            <person name="Jing Y."/>
            <person name="Jocker A."/>
            <person name="Kenton S.M."/>
            <person name="Kim D.J."/>
            <person name="Klee K."/>
            <person name="Lai H."/>
            <person name="Lang C."/>
            <person name="Lin S."/>
            <person name="Macmil S.L."/>
            <person name="Magdelenat G."/>
            <person name="Matthews L."/>
            <person name="McCorrison J."/>
            <person name="Monaghan E.L."/>
            <person name="Mun J.H."/>
            <person name="Najar F.Z."/>
            <person name="Nicholson C."/>
            <person name="Noirot C."/>
            <person name="O'Bleness M."/>
            <person name="Paule C.R."/>
            <person name="Poulain J."/>
            <person name="Prion F."/>
            <person name="Qin B."/>
            <person name="Qu C."/>
            <person name="Retzel E.F."/>
            <person name="Riddle C."/>
            <person name="Sallet E."/>
            <person name="Samain S."/>
            <person name="Samson N."/>
            <person name="Sanders I."/>
            <person name="Saurat O."/>
            <person name="Scarpelli C."/>
            <person name="Schiex T."/>
            <person name="Segurens B."/>
            <person name="Severin A.J."/>
            <person name="Sherrier D.J."/>
            <person name="Shi R."/>
            <person name="Sims S."/>
            <person name="Singer S.R."/>
            <person name="Sinharoy S."/>
            <person name="Sterck L."/>
            <person name="Viollet A."/>
            <person name="Wang B.B."/>
            <person name="Wang K."/>
            <person name="Wang M."/>
            <person name="Wang X."/>
            <person name="Warfsmann J."/>
            <person name="Weissenbach J."/>
            <person name="White D.D."/>
            <person name="White J.D."/>
            <person name="Wiley G.B."/>
            <person name="Wincker P."/>
            <person name="Xing Y."/>
            <person name="Yang L."/>
            <person name="Yao Z."/>
            <person name="Ying F."/>
            <person name="Zhai J."/>
            <person name="Zhou L."/>
            <person name="Zuber A."/>
            <person name="Denarie J."/>
            <person name="Dixon R.A."/>
            <person name="May G.D."/>
            <person name="Schwartz D.C."/>
            <person name="Rogers J."/>
            <person name="Quetier F."/>
            <person name="Town C.D."/>
            <person name="Roe B.A."/>
        </authorList>
    </citation>
    <scope>NUCLEOTIDE SEQUENCE [LARGE SCALE GENOMIC DNA]</scope>
    <source>
        <strain evidence="6">A17</strain>
        <strain evidence="7 8">cv. Jemalong A17</strain>
    </source>
</reference>
<dbReference type="STRING" id="3880.A0A072U6W3"/>
<evidence type="ECO:0000313" key="6">
    <source>
        <dbReference type="EMBL" id="KEH25504.1"/>
    </source>
</evidence>
<evidence type="ECO:0000259" key="5">
    <source>
        <dbReference type="Pfam" id="PF00916"/>
    </source>
</evidence>
<dbReference type="EnsemblPlants" id="KEH25504">
    <property type="protein sequence ID" value="KEH25504"/>
    <property type="gene ID" value="MTR_6g024420"/>
</dbReference>
<evidence type="ECO:0000313" key="8">
    <source>
        <dbReference type="Proteomes" id="UP000002051"/>
    </source>
</evidence>
<evidence type="ECO:0000256" key="1">
    <source>
        <dbReference type="ARBA" id="ARBA00004141"/>
    </source>
</evidence>
<reference evidence="7" key="3">
    <citation type="submission" date="2015-04" db="UniProtKB">
        <authorList>
            <consortium name="EnsemblPlants"/>
        </authorList>
    </citation>
    <scope>IDENTIFICATION</scope>
    <source>
        <strain evidence="7">cv. Jemalong A17</strain>
    </source>
</reference>
<gene>
    <name evidence="6" type="ordered locus">MTR_6g024420</name>
</gene>
<organism evidence="6 8">
    <name type="scientific">Medicago truncatula</name>
    <name type="common">Barrel medic</name>
    <name type="synonym">Medicago tribuloides</name>
    <dbReference type="NCBI Taxonomy" id="3880"/>
    <lineage>
        <taxon>Eukaryota</taxon>
        <taxon>Viridiplantae</taxon>
        <taxon>Streptophyta</taxon>
        <taxon>Embryophyta</taxon>
        <taxon>Tracheophyta</taxon>
        <taxon>Spermatophyta</taxon>
        <taxon>Magnoliopsida</taxon>
        <taxon>eudicotyledons</taxon>
        <taxon>Gunneridae</taxon>
        <taxon>Pentapetalae</taxon>
        <taxon>rosids</taxon>
        <taxon>fabids</taxon>
        <taxon>Fabales</taxon>
        <taxon>Fabaceae</taxon>
        <taxon>Papilionoideae</taxon>
        <taxon>50 kb inversion clade</taxon>
        <taxon>NPAAA clade</taxon>
        <taxon>Hologalegina</taxon>
        <taxon>IRL clade</taxon>
        <taxon>Trifolieae</taxon>
        <taxon>Medicago</taxon>
    </lineage>
</organism>
<reference evidence="6 8" key="2">
    <citation type="journal article" date="2014" name="BMC Genomics">
        <title>An improved genome release (version Mt4.0) for the model legume Medicago truncatula.</title>
        <authorList>
            <person name="Tang H."/>
            <person name="Krishnakumar V."/>
            <person name="Bidwell S."/>
            <person name="Rosen B."/>
            <person name="Chan A."/>
            <person name="Zhou S."/>
            <person name="Gentzbittel L."/>
            <person name="Childs K.L."/>
            <person name="Yandell M."/>
            <person name="Gundlach H."/>
            <person name="Mayer K.F."/>
            <person name="Schwartz D.C."/>
            <person name="Town C.D."/>
        </authorList>
    </citation>
    <scope>GENOME REANNOTATION</scope>
    <source>
        <strain evidence="6">A17</strain>
        <strain evidence="7 8">cv. Jemalong A17</strain>
    </source>
</reference>
<accession>A0A072U6W3</accession>
<keyword evidence="3" id="KW-1133">Transmembrane helix</keyword>
<dbReference type="AlphaFoldDB" id="A0A072U6W3"/>
<name>A0A072U6W3_MEDTR</name>
<protein>
    <submittedName>
        <fullName evidence="6">High affinity sulfate transporter</fullName>
    </submittedName>
</protein>